<keyword evidence="7" id="KW-0808">Transferase</keyword>
<keyword evidence="20" id="KW-1185">Reference proteome</keyword>
<dbReference type="InParanoid" id="A0A7M7N7L5"/>
<evidence type="ECO:0000256" key="11">
    <source>
        <dbReference type="ARBA" id="ARBA00022840"/>
    </source>
</evidence>
<evidence type="ECO:0000256" key="9">
    <source>
        <dbReference type="ARBA" id="ARBA00022777"/>
    </source>
</evidence>
<keyword evidence="5" id="KW-0444">Lipid biosynthesis</keyword>
<evidence type="ECO:0000256" key="13">
    <source>
        <dbReference type="ARBA" id="ARBA00023011"/>
    </source>
</evidence>
<dbReference type="RefSeq" id="XP_030832374.1">
    <property type="nucleotide sequence ID" value="XM_030976514.1"/>
</dbReference>
<dbReference type="GO" id="GO:0005829">
    <property type="term" value="C:cytosol"/>
    <property type="evidence" value="ECO:0007669"/>
    <property type="project" value="UniProtKB-SubCell"/>
</dbReference>
<dbReference type="OrthoDB" id="2401875at2759"/>
<evidence type="ECO:0000256" key="5">
    <source>
        <dbReference type="ARBA" id="ARBA00022516"/>
    </source>
</evidence>
<dbReference type="PIRSF" id="PIRSF036639">
    <property type="entry name" value="PMK_anim"/>
    <property type="match status" value="1"/>
</dbReference>
<dbReference type="GO" id="GO:0004631">
    <property type="term" value="F:phosphomevalonate kinase activity"/>
    <property type="evidence" value="ECO:0000318"/>
    <property type="project" value="GO_Central"/>
</dbReference>
<keyword evidence="10" id="KW-0152">Cholesterol biosynthesis</keyword>
<organism evidence="19 20">
    <name type="scientific">Strongylocentrotus purpuratus</name>
    <name type="common">Purple sea urchin</name>
    <dbReference type="NCBI Taxonomy" id="7668"/>
    <lineage>
        <taxon>Eukaryota</taxon>
        <taxon>Metazoa</taxon>
        <taxon>Echinodermata</taxon>
        <taxon>Eleutherozoa</taxon>
        <taxon>Echinozoa</taxon>
        <taxon>Echinoidea</taxon>
        <taxon>Euechinoidea</taxon>
        <taxon>Echinacea</taxon>
        <taxon>Camarodonta</taxon>
        <taxon>Echinidea</taxon>
        <taxon>Strongylocentrotidae</taxon>
        <taxon>Strongylocentrotus</taxon>
    </lineage>
</organism>
<keyword evidence="16" id="KW-0753">Steroid metabolism</keyword>
<comment type="pathway">
    <text evidence="2">Isoprenoid biosynthesis; isopentenyl diphosphate biosynthesis via mevalonate pathway; isopentenyl diphosphate from (R)-mevalonate: step 2/3.</text>
</comment>
<keyword evidence="9" id="KW-0418">Kinase</keyword>
<evidence type="ECO:0000256" key="17">
    <source>
        <dbReference type="ARBA" id="ARBA00034549"/>
    </source>
</evidence>
<keyword evidence="12" id="KW-0752">Steroid biosynthesis</keyword>
<keyword evidence="4" id="KW-0963">Cytoplasm</keyword>
<evidence type="ECO:0000256" key="10">
    <source>
        <dbReference type="ARBA" id="ARBA00022778"/>
    </source>
</evidence>
<dbReference type="PANTHER" id="PTHR13101">
    <property type="entry name" value="PHOSPHOMEVALONATE KINASE"/>
    <property type="match status" value="1"/>
</dbReference>
<dbReference type="KEGG" id="spu:100890384"/>
<keyword evidence="13" id="KW-0756">Sterol biosynthesis</keyword>
<sequence>MDSSHPKAVLVFSGKRKSGKDFTCALLKERLGDVCTILTLSAPLKCQFAEIHGLDYEQLLSASSYKERYRHDMVVWGEKKRNEDPSIFCRLATLDVSTQHKVWLISDARRKTDVAYFKETYSDRAKLVRVQADESIRASRGYVFKKGVDDSETECGLDEGVLWDYVITNNGDEDDLDRQLTQLISSIQDGLINEIKTDVS</sequence>
<dbReference type="OMA" id="NMATERA"/>
<evidence type="ECO:0000256" key="15">
    <source>
        <dbReference type="ARBA" id="ARBA00023166"/>
    </source>
</evidence>
<reference evidence="19" key="2">
    <citation type="submission" date="2021-01" db="UniProtKB">
        <authorList>
            <consortium name="EnsemblMetazoa"/>
        </authorList>
    </citation>
    <scope>IDENTIFICATION</scope>
</reference>
<keyword evidence="15" id="KW-1207">Sterol metabolism</keyword>
<dbReference type="GO" id="GO:0019287">
    <property type="term" value="P:isopentenyl diphosphate biosynthetic process, mevalonate pathway"/>
    <property type="evidence" value="ECO:0000318"/>
    <property type="project" value="GO_Central"/>
</dbReference>
<evidence type="ECO:0000256" key="3">
    <source>
        <dbReference type="ARBA" id="ARBA00012958"/>
    </source>
</evidence>
<dbReference type="CTD" id="10654"/>
<dbReference type="Gene3D" id="3.40.50.300">
    <property type="entry name" value="P-loop containing nucleotide triphosphate hydrolases"/>
    <property type="match status" value="1"/>
</dbReference>
<dbReference type="EnsemblMetazoa" id="XM_030976515">
    <property type="protein sequence ID" value="XP_030832375"/>
    <property type="gene ID" value="LOC100890384"/>
</dbReference>
<keyword evidence="8 18" id="KW-0547">Nucleotide-binding</keyword>
<evidence type="ECO:0000256" key="14">
    <source>
        <dbReference type="ARBA" id="ARBA00023098"/>
    </source>
</evidence>
<dbReference type="AlphaFoldDB" id="A0A7M7N7L5"/>
<evidence type="ECO:0000256" key="4">
    <source>
        <dbReference type="ARBA" id="ARBA00022490"/>
    </source>
</evidence>
<feature type="binding site" evidence="18">
    <location>
        <position position="169"/>
    </location>
    <ligand>
        <name>substrate</name>
    </ligand>
</feature>
<evidence type="ECO:0000256" key="6">
    <source>
        <dbReference type="ARBA" id="ARBA00022548"/>
    </source>
</evidence>
<dbReference type="InterPro" id="IPR027417">
    <property type="entry name" value="P-loop_NTPase"/>
</dbReference>
<evidence type="ECO:0000256" key="7">
    <source>
        <dbReference type="ARBA" id="ARBA00022679"/>
    </source>
</evidence>
<feature type="binding site" evidence="18">
    <location>
        <position position="179"/>
    </location>
    <ligand>
        <name>ATP</name>
        <dbReference type="ChEBI" id="CHEBI:30616"/>
    </ligand>
</feature>
<dbReference type="Proteomes" id="UP000007110">
    <property type="component" value="Unassembled WGS sequence"/>
</dbReference>
<dbReference type="EC" id="2.7.4.2" evidence="3"/>
<feature type="binding site" evidence="18">
    <location>
        <begin position="15"/>
        <end position="21"/>
    </location>
    <ligand>
        <name>ATP</name>
        <dbReference type="ChEBI" id="CHEBI:30616"/>
    </ligand>
</feature>
<dbReference type="PANTHER" id="PTHR13101:SF1">
    <property type="entry name" value="PHOSPHOMEVALONATE KINASE"/>
    <property type="match status" value="1"/>
</dbReference>
<dbReference type="GO" id="GO:0005524">
    <property type="term" value="F:ATP binding"/>
    <property type="evidence" value="ECO:0007669"/>
    <property type="project" value="UniProtKB-KW"/>
</dbReference>
<evidence type="ECO:0000313" key="20">
    <source>
        <dbReference type="Proteomes" id="UP000007110"/>
    </source>
</evidence>
<feature type="binding site" evidence="18">
    <location>
        <position position="140"/>
    </location>
    <ligand>
        <name>ATP</name>
        <dbReference type="ChEBI" id="CHEBI:30616"/>
    </ligand>
</feature>
<dbReference type="Pfam" id="PF04275">
    <property type="entry name" value="P-mevalo_kinase"/>
    <property type="match status" value="1"/>
</dbReference>
<dbReference type="GO" id="GO:0006695">
    <property type="term" value="P:cholesterol biosynthetic process"/>
    <property type="evidence" value="ECO:0000318"/>
    <property type="project" value="GO_Central"/>
</dbReference>
<proteinExistence type="predicted"/>
<dbReference type="GeneID" id="100890384"/>
<reference evidence="20" key="1">
    <citation type="submission" date="2015-02" db="EMBL/GenBank/DDBJ databases">
        <title>Genome sequencing for Strongylocentrotus purpuratus.</title>
        <authorList>
            <person name="Murali S."/>
            <person name="Liu Y."/>
            <person name="Vee V."/>
            <person name="English A."/>
            <person name="Wang M."/>
            <person name="Skinner E."/>
            <person name="Han Y."/>
            <person name="Muzny D.M."/>
            <person name="Worley K.C."/>
            <person name="Gibbs R.A."/>
        </authorList>
    </citation>
    <scope>NUCLEOTIDE SEQUENCE</scope>
</reference>
<keyword evidence="6" id="KW-0153">Cholesterol metabolism</keyword>
<evidence type="ECO:0000256" key="1">
    <source>
        <dbReference type="ARBA" id="ARBA00004514"/>
    </source>
</evidence>
<protein>
    <recommendedName>
        <fullName evidence="17">Phosphomevalonate kinase</fullName>
        <ecNumber evidence="3">2.7.4.2</ecNumber>
    </recommendedName>
</protein>
<evidence type="ECO:0000256" key="2">
    <source>
        <dbReference type="ARBA" id="ARBA00005017"/>
    </source>
</evidence>
<evidence type="ECO:0000256" key="16">
    <source>
        <dbReference type="ARBA" id="ARBA00023221"/>
    </source>
</evidence>
<dbReference type="EnsemblMetazoa" id="XM_030976514">
    <property type="protein sequence ID" value="XP_030832374"/>
    <property type="gene ID" value="LOC100890384"/>
</dbReference>
<comment type="subcellular location">
    <subcellularLocation>
        <location evidence="1">Cytoplasm</location>
        <location evidence="1">Cytosol</location>
    </subcellularLocation>
</comment>
<evidence type="ECO:0000313" key="19">
    <source>
        <dbReference type="EnsemblMetazoa" id="XP_030832374"/>
    </source>
</evidence>
<dbReference type="FunFam" id="3.40.50.300:FF:001026">
    <property type="entry name" value="Phosphomevalonate kinase"/>
    <property type="match status" value="1"/>
</dbReference>
<accession>A0A7M7N7L5</accession>
<evidence type="ECO:0000256" key="18">
    <source>
        <dbReference type="PIRSR" id="PIRSR036639-1"/>
    </source>
</evidence>
<keyword evidence="11 18" id="KW-0067">ATP-binding</keyword>
<evidence type="ECO:0000256" key="12">
    <source>
        <dbReference type="ARBA" id="ARBA00022955"/>
    </source>
</evidence>
<dbReference type="RefSeq" id="XP_030832375.1">
    <property type="nucleotide sequence ID" value="XM_030976515.1"/>
</dbReference>
<dbReference type="UniPathway" id="UPA00057">
    <property type="reaction ID" value="UER00099"/>
</dbReference>
<keyword evidence="14" id="KW-0443">Lipid metabolism</keyword>
<dbReference type="InterPro" id="IPR005919">
    <property type="entry name" value="Pmev_kin_anim"/>
</dbReference>
<evidence type="ECO:0000256" key="8">
    <source>
        <dbReference type="ARBA" id="ARBA00022741"/>
    </source>
</evidence>
<name>A0A7M7N7L5_STRPU</name>